<proteinExistence type="predicted"/>
<organism evidence="1 2">
    <name type="scientific">Candidatus Andersenbacteria bacterium RIFCSPHIGHO2_12_FULL_45_11</name>
    <dbReference type="NCBI Taxonomy" id="1797281"/>
    <lineage>
        <taxon>Bacteria</taxon>
        <taxon>Candidatus Anderseniibacteriota</taxon>
    </lineage>
</organism>
<dbReference type="EMBL" id="MHHR01000011">
    <property type="protein sequence ID" value="OGY34673.1"/>
    <property type="molecule type" value="Genomic_DNA"/>
</dbReference>
<dbReference type="Proteomes" id="UP000177528">
    <property type="component" value="Unassembled WGS sequence"/>
</dbReference>
<accession>A0A1G1X3X3</accession>
<evidence type="ECO:0000313" key="2">
    <source>
        <dbReference type="Proteomes" id="UP000177528"/>
    </source>
</evidence>
<sequence>MSELKTETPQTVPIEYAGKWIAWSDDHMRIVASADRLADLHREVERIGEKDVWYDKVPDANIRFGGAAFRG</sequence>
<dbReference type="AlphaFoldDB" id="A0A1G1X3X3"/>
<name>A0A1G1X3X3_9BACT</name>
<evidence type="ECO:0008006" key="3">
    <source>
        <dbReference type="Google" id="ProtNLM"/>
    </source>
</evidence>
<reference evidence="1 2" key="1">
    <citation type="journal article" date="2016" name="Nat. Commun.">
        <title>Thousands of microbial genomes shed light on interconnected biogeochemical processes in an aquifer system.</title>
        <authorList>
            <person name="Anantharaman K."/>
            <person name="Brown C.T."/>
            <person name="Hug L.A."/>
            <person name="Sharon I."/>
            <person name="Castelle C.J."/>
            <person name="Probst A.J."/>
            <person name="Thomas B.C."/>
            <person name="Singh A."/>
            <person name="Wilkins M.J."/>
            <person name="Karaoz U."/>
            <person name="Brodie E.L."/>
            <person name="Williams K.H."/>
            <person name="Hubbard S.S."/>
            <person name="Banfield J.F."/>
        </authorList>
    </citation>
    <scope>NUCLEOTIDE SEQUENCE [LARGE SCALE GENOMIC DNA]</scope>
</reference>
<comment type="caution">
    <text evidence="1">The sequence shown here is derived from an EMBL/GenBank/DDBJ whole genome shotgun (WGS) entry which is preliminary data.</text>
</comment>
<protein>
    <recommendedName>
        <fullName evidence="3">DUF5678 domain-containing protein</fullName>
    </recommendedName>
</protein>
<evidence type="ECO:0000313" key="1">
    <source>
        <dbReference type="EMBL" id="OGY34673.1"/>
    </source>
</evidence>
<gene>
    <name evidence="1" type="ORF">A3D99_05025</name>
</gene>